<dbReference type="PROSITE" id="PS50297">
    <property type="entry name" value="ANK_REP_REGION"/>
    <property type="match status" value="1"/>
</dbReference>
<reference evidence="2 3" key="1">
    <citation type="submission" date="2023-01" db="EMBL/GenBank/DDBJ databases">
        <title>Analysis of 21 Apiospora genomes using comparative genomics revels a genus with tremendous synthesis potential of carbohydrate active enzymes and secondary metabolites.</title>
        <authorList>
            <person name="Sorensen T."/>
        </authorList>
    </citation>
    <scope>NUCLEOTIDE SEQUENCE [LARGE SCALE GENOMIC DNA]</scope>
    <source>
        <strain evidence="2 3">CBS 114990</strain>
    </source>
</reference>
<evidence type="ECO:0000256" key="1">
    <source>
        <dbReference type="PROSITE-ProRule" id="PRU00023"/>
    </source>
</evidence>
<organism evidence="2 3">
    <name type="scientific">Apiospora hydei</name>
    <dbReference type="NCBI Taxonomy" id="1337664"/>
    <lineage>
        <taxon>Eukaryota</taxon>
        <taxon>Fungi</taxon>
        <taxon>Dikarya</taxon>
        <taxon>Ascomycota</taxon>
        <taxon>Pezizomycotina</taxon>
        <taxon>Sordariomycetes</taxon>
        <taxon>Xylariomycetidae</taxon>
        <taxon>Amphisphaeriales</taxon>
        <taxon>Apiosporaceae</taxon>
        <taxon>Apiospora</taxon>
    </lineage>
</organism>
<name>A0ABR1WC88_9PEZI</name>
<evidence type="ECO:0000313" key="3">
    <source>
        <dbReference type="Proteomes" id="UP001433268"/>
    </source>
</evidence>
<dbReference type="Gene3D" id="1.25.40.20">
    <property type="entry name" value="Ankyrin repeat-containing domain"/>
    <property type="match status" value="1"/>
</dbReference>
<dbReference type="InterPro" id="IPR036770">
    <property type="entry name" value="Ankyrin_rpt-contain_sf"/>
</dbReference>
<dbReference type="Proteomes" id="UP001433268">
    <property type="component" value="Unassembled WGS sequence"/>
</dbReference>
<sequence>MAERLVEVAEMFRTGPAYNFNVVDVQLDASPWDLDPVPGSNAPSFKMPKGARWKFRRRRAAHVDDDDEMKYDPNKDRDCDILAPQLEPRDQWDTATQHRTGVTVLDLAIVRGQADLARRLINLSLCRWRPTPPWAPPVRSNRSSVLHLAARAGMADVVQALIQRGTACDDRAPHMGGFRPLQCAAVREGNIAVIQHLAQRNVPVRYRIRGANPGAAGPRPAAYGTGLGRINDESDHRNMAPLVLALQQGCLWNAQYLLIYELRWLRYEFRRDLEQAVYHTKRRMQQLLLKCVKKDTLLDFTTCILVCHLNPPKNLCLPALRRAEAIARSKPLYSDPDTAPNRRTVQALRQTHARYRPTRYDAVI</sequence>
<gene>
    <name evidence="2" type="ORF">PG997_007893</name>
</gene>
<dbReference type="Pfam" id="PF00023">
    <property type="entry name" value="Ank"/>
    <property type="match status" value="1"/>
</dbReference>
<proteinExistence type="predicted"/>
<dbReference type="GeneID" id="92045268"/>
<dbReference type="SMART" id="SM00248">
    <property type="entry name" value="ANK"/>
    <property type="match status" value="3"/>
</dbReference>
<evidence type="ECO:0000313" key="2">
    <source>
        <dbReference type="EMBL" id="KAK8080075.1"/>
    </source>
</evidence>
<comment type="caution">
    <text evidence="2">The sequence shown here is derived from an EMBL/GenBank/DDBJ whole genome shotgun (WGS) entry which is preliminary data.</text>
</comment>
<accession>A0ABR1WC88</accession>
<feature type="repeat" description="ANK" evidence="1">
    <location>
        <begin position="141"/>
        <end position="173"/>
    </location>
</feature>
<dbReference type="SUPFAM" id="SSF48403">
    <property type="entry name" value="Ankyrin repeat"/>
    <property type="match status" value="1"/>
</dbReference>
<dbReference type="InterPro" id="IPR002110">
    <property type="entry name" value="Ankyrin_rpt"/>
</dbReference>
<keyword evidence="3" id="KW-1185">Reference proteome</keyword>
<dbReference type="PROSITE" id="PS50088">
    <property type="entry name" value="ANK_REPEAT"/>
    <property type="match status" value="1"/>
</dbReference>
<dbReference type="EMBL" id="JAQQWN010000006">
    <property type="protein sequence ID" value="KAK8080075.1"/>
    <property type="molecule type" value="Genomic_DNA"/>
</dbReference>
<protein>
    <submittedName>
        <fullName evidence="2">Uncharacterized protein</fullName>
    </submittedName>
</protein>
<keyword evidence="1" id="KW-0040">ANK repeat</keyword>
<dbReference type="RefSeq" id="XP_066667550.1">
    <property type="nucleotide sequence ID" value="XM_066812208.1"/>
</dbReference>